<reference evidence="3" key="1">
    <citation type="journal article" date="2014" name="Science">
        <title>Ancient hybridizations among the ancestral genomes of bread wheat.</title>
        <authorList>
            <consortium name="International Wheat Genome Sequencing Consortium,"/>
            <person name="Marcussen T."/>
            <person name="Sandve S.R."/>
            <person name="Heier L."/>
            <person name="Spannagl M."/>
            <person name="Pfeifer M."/>
            <person name="Jakobsen K.S."/>
            <person name="Wulff B.B."/>
            <person name="Steuernagel B."/>
            <person name="Mayer K.F."/>
            <person name="Olsen O.A."/>
        </authorList>
    </citation>
    <scope>NUCLEOTIDE SEQUENCE [LARGE SCALE GENOMIC DNA]</scope>
    <source>
        <strain evidence="3">cv. AL8/78</strain>
    </source>
</reference>
<accession>A0A453I4V4</accession>
<dbReference type="Proteomes" id="UP000015105">
    <property type="component" value="Chromosome 4D"/>
</dbReference>
<dbReference type="Gramene" id="AET4Gv20447700.2">
    <property type="protein sequence ID" value="AET4Gv20447700.2"/>
    <property type="gene ID" value="AET4Gv20447700"/>
</dbReference>
<dbReference type="STRING" id="200361.A0A453I4V4"/>
<dbReference type="EnsemblPlants" id="AET4Gv20447700.2">
    <property type="protein sequence ID" value="AET4Gv20447700.2"/>
    <property type="gene ID" value="AET4Gv20447700"/>
</dbReference>
<feature type="domain" description="Reverse transcriptase zinc-binding" evidence="1">
    <location>
        <begin position="22"/>
        <end position="106"/>
    </location>
</feature>
<evidence type="ECO:0000259" key="1">
    <source>
        <dbReference type="Pfam" id="PF13966"/>
    </source>
</evidence>
<reference evidence="2" key="5">
    <citation type="journal article" date="2021" name="G3 (Bethesda)">
        <title>Aegilops tauschii genome assembly Aet v5.0 features greater sequence contiguity and improved annotation.</title>
        <authorList>
            <person name="Wang L."/>
            <person name="Zhu T."/>
            <person name="Rodriguez J.C."/>
            <person name="Deal K.R."/>
            <person name="Dubcovsky J."/>
            <person name="McGuire P.E."/>
            <person name="Lux T."/>
            <person name="Spannagl M."/>
            <person name="Mayer K.F.X."/>
            <person name="Baldrich P."/>
            <person name="Meyers B.C."/>
            <person name="Huo N."/>
            <person name="Gu Y.Q."/>
            <person name="Zhou H."/>
            <person name="Devos K.M."/>
            <person name="Bennetzen J.L."/>
            <person name="Unver T."/>
            <person name="Budak H."/>
            <person name="Gulick P.J."/>
            <person name="Galiba G."/>
            <person name="Kalapos B."/>
            <person name="Nelson D.R."/>
            <person name="Li P."/>
            <person name="You F.M."/>
            <person name="Luo M.C."/>
            <person name="Dvorak J."/>
        </authorList>
    </citation>
    <scope>NUCLEOTIDE SEQUENCE [LARGE SCALE GENOMIC DNA]</scope>
    <source>
        <strain evidence="2">cv. AL8/78</strain>
    </source>
</reference>
<reference evidence="3" key="2">
    <citation type="journal article" date="2017" name="Nat. Plants">
        <title>The Aegilops tauschii genome reveals multiple impacts of transposons.</title>
        <authorList>
            <person name="Zhao G."/>
            <person name="Zou C."/>
            <person name="Li K."/>
            <person name="Wang K."/>
            <person name="Li T."/>
            <person name="Gao L."/>
            <person name="Zhang X."/>
            <person name="Wang H."/>
            <person name="Yang Z."/>
            <person name="Liu X."/>
            <person name="Jiang W."/>
            <person name="Mao L."/>
            <person name="Kong X."/>
            <person name="Jiao Y."/>
            <person name="Jia J."/>
        </authorList>
    </citation>
    <scope>NUCLEOTIDE SEQUENCE [LARGE SCALE GENOMIC DNA]</scope>
    <source>
        <strain evidence="3">cv. AL8/78</strain>
    </source>
</reference>
<reference evidence="2" key="4">
    <citation type="submission" date="2019-03" db="UniProtKB">
        <authorList>
            <consortium name="EnsemblPlants"/>
        </authorList>
    </citation>
    <scope>IDENTIFICATION</scope>
</reference>
<name>A0A453I4V4_AEGTS</name>
<dbReference type="PANTHER" id="PTHR33116:SF78">
    <property type="entry name" value="OS12G0587133 PROTEIN"/>
    <property type="match status" value="1"/>
</dbReference>
<organism evidence="2 3">
    <name type="scientific">Aegilops tauschii subsp. strangulata</name>
    <name type="common">Goatgrass</name>
    <dbReference type="NCBI Taxonomy" id="200361"/>
    <lineage>
        <taxon>Eukaryota</taxon>
        <taxon>Viridiplantae</taxon>
        <taxon>Streptophyta</taxon>
        <taxon>Embryophyta</taxon>
        <taxon>Tracheophyta</taxon>
        <taxon>Spermatophyta</taxon>
        <taxon>Magnoliopsida</taxon>
        <taxon>Liliopsida</taxon>
        <taxon>Poales</taxon>
        <taxon>Poaceae</taxon>
        <taxon>BOP clade</taxon>
        <taxon>Pooideae</taxon>
        <taxon>Triticodae</taxon>
        <taxon>Triticeae</taxon>
        <taxon>Triticinae</taxon>
        <taxon>Aegilops</taxon>
    </lineage>
</organism>
<dbReference type="InterPro" id="IPR026960">
    <property type="entry name" value="RVT-Znf"/>
</dbReference>
<sequence length="205" mass="23600">AEHRASATPDQLILKWTASCTYSAQSCYLATFHESTACYSWKLIWKSWAPPRVKFFHWLANQDRCWTAEKLAHPGLQHHPRCLLCDQEPETIRHLLLECPFARKAWHEVLAWLRIPAPIPNCEPSLMDWWKHAKENTPLILHKALKSVALLVPWMVWKPRNSCVLDNAIPSMNTLLDRIKDEACPWAAAGAAGLLLVLPQTWDMH</sequence>
<dbReference type="PANTHER" id="PTHR33116">
    <property type="entry name" value="REVERSE TRANSCRIPTASE ZINC-BINDING DOMAIN-CONTAINING PROTEIN-RELATED-RELATED"/>
    <property type="match status" value="1"/>
</dbReference>
<dbReference type="AlphaFoldDB" id="A0A453I4V4"/>
<proteinExistence type="predicted"/>
<dbReference type="Pfam" id="PF13966">
    <property type="entry name" value="zf-RVT"/>
    <property type="match status" value="1"/>
</dbReference>
<keyword evidence="3" id="KW-1185">Reference proteome</keyword>
<evidence type="ECO:0000313" key="2">
    <source>
        <dbReference type="EnsemblPlants" id="AET4Gv20447700.2"/>
    </source>
</evidence>
<protein>
    <recommendedName>
        <fullName evidence="1">Reverse transcriptase zinc-binding domain-containing protein</fullName>
    </recommendedName>
</protein>
<evidence type="ECO:0000313" key="3">
    <source>
        <dbReference type="Proteomes" id="UP000015105"/>
    </source>
</evidence>
<reference evidence="2" key="3">
    <citation type="journal article" date="2017" name="Nature">
        <title>Genome sequence of the progenitor of the wheat D genome Aegilops tauschii.</title>
        <authorList>
            <person name="Luo M.C."/>
            <person name="Gu Y.Q."/>
            <person name="Puiu D."/>
            <person name="Wang H."/>
            <person name="Twardziok S.O."/>
            <person name="Deal K.R."/>
            <person name="Huo N."/>
            <person name="Zhu T."/>
            <person name="Wang L."/>
            <person name="Wang Y."/>
            <person name="McGuire P.E."/>
            <person name="Liu S."/>
            <person name="Long H."/>
            <person name="Ramasamy R.K."/>
            <person name="Rodriguez J.C."/>
            <person name="Van S.L."/>
            <person name="Yuan L."/>
            <person name="Wang Z."/>
            <person name="Xia Z."/>
            <person name="Xiao L."/>
            <person name="Anderson O.D."/>
            <person name="Ouyang S."/>
            <person name="Liang Y."/>
            <person name="Zimin A.V."/>
            <person name="Pertea G."/>
            <person name="Qi P."/>
            <person name="Bennetzen J.L."/>
            <person name="Dai X."/>
            <person name="Dawson M.W."/>
            <person name="Muller H.G."/>
            <person name="Kugler K."/>
            <person name="Rivarola-Duarte L."/>
            <person name="Spannagl M."/>
            <person name="Mayer K.F.X."/>
            <person name="Lu F.H."/>
            <person name="Bevan M.W."/>
            <person name="Leroy P."/>
            <person name="Li P."/>
            <person name="You F.M."/>
            <person name="Sun Q."/>
            <person name="Liu Z."/>
            <person name="Lyons E."/>
            <person name="Wicker T."/>
            <person name="Salzberg S.L."/>
            <person name="Devos K.M."/>
            <person name="Dvorak J."/>
        </authorList>
    </citation>
    <scope>NUCLEOTIDE SEQUENCE [LARGE SCALE GENOMIC DNA]</scope>
    <source>
        <strain evidence="2">cv. AL8/78</strain>
    </source>
</reference>